<dbReference type="GeneID" id="8299523"/>
<dbReference type="InterPro" id="IPR016024">
    <property type="entry name" value="ARM-type_fold"/>
</dbReference>
<keyword evidence="1 3" id="KW-0853">WD repeat</keyword>
<dbReference type="InterPro" id="IPR015943">
    <property type="entry name" value="WD40/YVTN_repeat-like_dom_sf"/>
</dbReference>
<feature type="compositionally biased region" description="Basic and acidic residues" evidence="4">
    <location>
        <begin position="483"/>
        <end position="495"/>
    </location>
</feature>
<dbReference type="Pfam" id="PF00400">
    <property type="entry name" value="WD40"/>
    <property type="match status" value="2"/>
</dbReference>
<feature type="compositionally biased region" description="Low complexity" evidence="4">
    <location>
        <begin position="506"/>
        <end position="520"/>
    </location>
</feature>
<evidence type="ECO:0000313" key="6">
    <source>
        <dbReference type="Proteomes" id="UP000002037"/>
    </source>
</evidence>
<sequence length="732" mass="83586">MISKEYKLQLIAKSLNELGYSDISNQLIASTNTDQNQPKLVQWFYECLRNKQYTILENYITELIDGKQNADEFVHLLNISPVGDSTSLLNLVLYLIRRINYLEIIHTSKNNSVDERLNYISGKMMPLLDNIDNISQFDSIFDIKMLHKLTSEQETTLLLNDSIPFKKYLLDDGLEDLQSFVDVLFDKLFRNEPFEDIPDLTTILSQASKYQQLQSPYYLPPRTKQERRKLPPESLIPPPSKKYQKNFHPGKLLHTLTYHKDEVWFIKFSPSGRFMVSGSSDGRLVLYDVVNNFQLIKILEPTLAADNAAFVAFSSKPPSSTSRNKAVIYCCWDPNENYLVSCCLDTVVRVWSIGEIHKKRNTRSNSSLADATIGEFKLISCFTLAPDIKTWTCEFLPENKKIVSDTINSDTPQFIVGSPDKVLKLFDCNGVELFDFYGNIEEDDDDDDDGDDDDDDDDEEEGKKRRHKNQGSAEDSHGPFAENIKRDDVSMKDPEDIPNATDKSKPTSSTNNSSINNKNLESNFNRINDLAITKDGKMLVTLNDHQIHFYTIPDVLNDEATTRRISNIEFKGRLTSCSISNNGKYLLINSAPEELQVWDISPLKSLDEPILYRRFFGHSQSSYIVRSTFGYLNENMTGYGKEKEDDDDDDDEEDEEYPTSGCEEELILTGSDEGYIYFWKLHTGQFITRIKGHVGLCNGVDWNRKGSVVKGKDLGKIWGSVGDDKLVKIWTA</sequence>
<dbReference type="EMBL" id="GG692401">
    <property type="protein sequence ID" value="EER31477.1"/>
    <property type="molecule type" value="Genomic_DNA"/>
</dbReference>
<proteinExistence type="predicted"/>
<dbReference type="InterPro" id="IPR051350">
    <property type="entry name" value="WD_repeat-ST_regulator"/>
</dbReference>
<dbReference type="RefSeq" id="XP_002550909.1">
    <property type="nucleotide sequence ID" value="XM_002550863.1"/>
</dbReference>
<evidence type="ECO:0000256" key="2">
    <source>
        <dbReference type="ARBA" id="ARBA00022737"/>
    </source>
</evidence>
<feature type="region of interest" description="Disordered" evidence="4">
    <location>
        <begin position="640"/>
        <end position="661"/>
    </location>
</feature>
<dbReference type="GO" id="GO:0043161">
    <property type="term" value="P:proteasome-mediated ubiquitin-dependent protein catabolic process"/>
    <property type="evidence" value="ECO:0007669"/>
    <property type="project" value="TreeGrafter"/>
</dbReference>
<reference evidence="5 6" key="1">
    <citation type="journal article" date="2009" name="Nature">
        <title>Evolution of pathogenicity and sexual reproduction in eight Candida genomes.</title>
        <authorList>
            <person name="Butler G."/>
            <person name="Rasmussen M.D."/>
            <person name="Lin M.F."/>
            <person name="Santos M.A."/>
            <person name="Sakthikumar S."/>
            <person name="Munro C.A."/>
            <person name="Rheinbay E."/>
            <person name="Grabherr M."/>
            <person name="Forche A."/>
            <person name="Reedy J.L."/>
            <person name="Agrafioti I."/>
            <person name="Arnaud M.B."/>
            <person name="Bates S."/>
            <person name="Brown A.J."/>
            <person name="Brunke S."/>
            <person name="Costanzo M.C."/>
            <person name="Fitzpatrick D.A."/>
            <person name="de Groot P.W."/>
            <person name="Harris D."/>
            <person name="Hoyer L.L."/>
            <person name="Hube B."/>
            <person name="Klis F.M."/>
            <person name="Kodira C."/>
            <person name="Lennard N."/>
            <person name="Logue M.E."/>
            <person name="Martin R."/>
            <person name="Neiman A.M."/>
            <person name="Nikolaou E."/>
            <person name="Quail M.A."/>
            <person name="Quinn J."/>
            <person name="Santos M.C."/>
            <person name="Schmitzberger F.F."/>
            <person name="Sherlock G."/>
            <person name="Shah P."/>
            <person name="Silverstein K.A."/>
            <person name="Skrzypek M.S."/>
            <person name="Soll D."/>
            <person name="Staggs R."/>
            <person name="Stansfield I."/>
            <person name="Stumpf M.P."/>
            <person name="Sudbery P.E."/>
            <person name="Srikantha T."/>
            <person name="Zeng Q."/>
            <person name="Berman J."/>
            <person name="Berriman M."/>
            <person name="Heitman J."/>
            <person name="Gow N.A."/>
            <person name="Lorenz M.C."/>
            <person name="Birren B.W."/>
            <person name="Kellis M."/>
            <person name="Cuomo C.A."/>
        </authorList>
    </citation>
    <scope>NUCLEOTIDE SEQUENCE [LARGE SCALE GENOMIC DNA]</scope>
    <source>
        <strain evidence="6">ATCC MYA-3404 / T1</strain>
    </source>
</reference>
<evidence type="ECO:0000313" key="5">
    <source>
        <dbReference type="EMBL" id="EER31477.1"/>
    </source>
</evidence>
<accession>C5MGL4</accession>
<dbReference type="SMART" id="SM00320">
    <property type="entry name" value="WD40"/>
    <property type="match status" value="7"/>
</dbReference>
<dbReference type="SUPFAM" id="SSF48371">
    <property type="entry name" value="ARM repeat"/>
    <property type="match status" value="1"/>
</dbReference>
<dbReference type="PANTHER" id="PTHR22838">
    <property type="entry name" value="WD REPEAT PROTEIN 26-RELATED"/>
    <property type="match status" value="1"/>
</dbReference>
<protein>
    <recommendedName>
        <fullName evidence="7">Glucose-induced degradation protein 7</fullName>
    </recommendedName>
</protein>
<keyword evidence="2" id="KW-0677">Repeat</keyword>
<dbReference type="eggNOG" id="KOG0293">
    <property type="taxonomic scope" value="Eukaryota"/>
</dbReference>
<gene>
    <name evidence="5" type="ORF">CTRG_05207</name>
</gene>
<feature type="region of interest" description="Disordered" evidence="4">
    <location>
        <begin position="221"/>
        <end position="242"/>
    </location>
</feature>
<dbReference type="KEGG" id="ctp:CTRG_05207"/>
<evidence type="ECO:0000256" key="1">
    <source>
        <dbReference type="ARBA" id="ARBA00022574"/>
    </source>
</evidence>
<dbReference type="VEuPathDB" id="FungiDB:CTRG_05207"/>
<dbReference type="Gene3D" id="2.130.10.10">
    <property type="entry name" value="YVTN repeat-like/Quinoprotein amine dehydrogenase"/>
    <property type="match status" value="3"/>
</dbReference>
<dbReference type="AlphaFoldDB" id="C5MGL4"/>
<evidence type="ECO:0000256" key="4">
    <source>
        <dbReference type="SAM" id="MobiDB-lite"/>
    </source>
</evidence>
<feature type="compositionally biased region" description="Acidic residues" evidence="4">
    <location>
        <begin position="440"/>
        <end position="460"/>
    </location>
</feature>
<organism evidence="5 6">
    <name type="scientific">Candida tropicalis (strain ATCC MYA-3404 / T1)</name>
    <name type="common">Yeast</name>
    <dbReference type="NCBI Taxonomy" id="294747"/>
    <lineage>
        <taxon>Eukaryota</taxon>
        <taxon>Fungi</taxon>
        <taxon>Dikarya</taxon>
        <taxon>Ascomycota</taxon>
        <taxon>Saccharomycotina</taxon>
        <taxon>Pichiomycetes</taxon>
        <taxon>Debaryomycetaceae</taxon>
        <taxon>Candida/Lodderomyces clade</taxon>
        <taxon>Candida</taxon>
    </lineage>
</organism>
<dbReference type="InterPro" id="IPR036322">
    <property type="entry name" value="WD40_repeat_dom_sf"/>
</dbReference>
<evidence type="ECO:0008006" key="7">
    <source>
        <dbReference type="Google" id="ProtNLM"/>
    </source>
</evidence>
<evidence type="ECO:0000256" key="3">
    <source>
        <dbReference type="PROSITE-ProRule" id="PRU00221"/>
    </source>
</evidence>
<dbReference type="PANTHER" id="PTHR22838:SF0">
    <property type="entry name" value="WD REPEAT-CONTAINING PROTEIN 26"/>
    <property type="match status" value="1"/>
</dbReference>
<dbReference type="Proteomes" id="UP000002037">
    <property type="component" value="Unassembled WGS sequence"/>
</dbReference>
<dbReference type="HOGENOM" id="CLU_365664_0_0_1"/>
<dbReference type="PROSITE" id="PS50082">
    <property type="entry name" value="WD_REPEATS_2"/>
    <property type="match status" value="1"/>
</dbReference>
<feature type="compositionally biased region" description="Acidic residues" evidence="4">
    <location>
        <begin position="644"/>
        <end position="661"/>
    </location>
</feature>
<dbReference type="OrthoDB" id="972532at2759"/>
<dbReference type="GO" id="GO:0034657">
    <property type="term" value="C:GID complex"/>
    <property type="evidence" value="ECO:0007669"/>
    <property type="project" value="TreeGrafter"/>
</dbReference>
<feature type="region of interest" description="Disordered" evidence="4">
    <location>
        <begin position="439"/>
        <end position="520"/>
    </location>
</feature>
<keyword evidence="6" id="KW-1185">Reference proteome</keyword>
<name>C5MGL4_CANTT</name>
<feature type="repeat" description="WD" evidence="3">
    <location>
        <begin position="256"/>
        <end position="289"/>
    </location>
</feature>
<dbReference type="STRING" id="294747.C5MGL4"/>
<dbReference type="InterPro" id="IPR001680">
    <property type="entry name" value="WD40_rpt"/>
</dbReference>
<dbReference type="PROSITE" id="PS50294">
    <property type="entry name" value="WD_REPEATS_REGION"/>
    <property type="match status" value="1"/>
</dbReference>
<dbReference type="SUPFAM" id="SSF50978">
    <property type="entry name" value="WD40 repeat-like"/>
    <property type="match status" value="1"/>
</dbReference>